<dbReference type="Proteomes" id="UP000268321">
    <property type="component" value="Unassembled WGS sequence"/>
</dbReference>
<gene>
    <name evidence="1" type="ORF">METBISCDRAFT_23149</name>
</gene>
<evidence type="ECO:0000313" key="1">
    <source>
        <dbReference type="EMBL" id="RKP30607.1"/>
    </source>
</evidence>
<keyword evidence="2" id="KW-1185">Reference proteome</keyword>
<proteinExistence type="predicted"/>
<evidence type="ECO:0000313" key="2">
    <source>
        <dbReference type="Proteomes" id="UP000268321"/>
    </source>
</evidence>
<protein>
    <submittedName>
        <fullName evidence="1">Uncharacterized protein</fullName>
    </submittedName>
</protein>
<reference evidence="2" key="1">
    <citation type="journal article" date="2018" name="Nat. Microbiol.">
        <title>Leveraging single-cell genomics to expand the fungal tree of life.</title>
        <authorList>
            <person name="Ahrendt S.R."/>
            <person name="Quandt C.A."/>
            <person name="Ciobanu D."/>
            <person name="Clum A."/>
            <person name="Salamov A."/>
            <person name="Andreopoulos B."/>
            <person name="Cheng J.F."/>
            <person name="Woyke T."/>
            <person name="Pelin A."/>
            <person name="Henrissat B."/>
            <person name="Reynolds N.K."/>
            <person name="Benny G.L."/>
            <person name="Smith M.E."/>
            <person name="James T.Y."/>
            <person name="Grigoriev I.V."/>
        </authorList>
    </citation>
    <scope>NUCLEOTIDE SEQUENCE [LARGE SCALE GENOMIC DNA]</scope>
    <source>
        <strain evidence="2">Baker2002</strain>
    </source>
</reference>
<organism evidence="1 2">
    <name type="scientific">Metschnikowia bicuspidata</name>
    <dbReference type="NCBI Taxonomy" id="27322"/>
    <lineage>
        <taxon>Eukaryota</taxon>
        <taxon>Fungi</taxon>
        <taxon>Dikarya</taxon>
        <taxon>Ascomycota</taxon>
        <taxon>Saccharomycotina</taxon>
        <taxon>Pichiomycetes</taxon>
        <taxon>Metschnikowiaceae</taxon>
        <taxon>Metschnikowia</taxon>
    </lineage>
</organism>
<dbReference type="AlphaFoldDB" id="A0A4P9ZCI1"/>
<sequence length="218" mass="24157">MENTQEHLVQFWVWKVLALEPKVLEAHWELLRNRSLGVTGVKKLRLLVVVVSPLEVLVAVGEAVFELAQQMTEMEAVQLEKGRMATAKSPTRASQILSVTFLTLCRPLKRTVNETVSLGGLEAILELLVTKKPEDGQSGTATVEEQMVPLVRMLSEAEVAILEAVRSGLLQLHLGQEELGYLLCVDEWQESEEWVVLKHLEQGAPGVPRAECGRCGCP</sequence>
<dbReference type="EMBL" id="ML004455">
    <property type="protein sequence ID" value="RKP30607.1"/>
    <property type="molecule type" value="Genomic_DNA"/>
</dbReference>
<accession>A0A4P9ZCI1</accession>
<name>A0A4P9ZCI1_9ASCO</name>